<gene>
    <name evidence="2" type="ORF">Tcan_06019</name>
</gene>
<dbReference type="AlphaFoldDB" id="A0A0B2V676"/>
<feature type="compositionally biased region" description="Basic and acidic residues" evidence="1">
    <location>
        <begin position="212"/>
        <end position="240"/>
    </location>
</feature>
<dbReference type="EMBL" id="JPKZ01002389">
    <property type="protein sequence ID" value="KHN76957.1"/>
    <property type="molecule type" value="Genomic_DNA"/>
</dbReference>
<reference evidence="2 3" key="1">
    <citation type="submission" date="2014-11" db="EMBL/GenBank/DDBJ databases">
        <title>Genetic blueprint of the zoonotic pathogen Toxocara canis.</title>
        <authorList>
            <person name="Zhu X.-Q."/>
            <person name="Korhonen P.K."/>
            <person name="Cai H."/>
            <person name="Young N.D."/>
            <person name="Nejsum P."/>
            <person name="von Samson-Himmelstjerna G."/>
            <person name="Boag P.R."/>
            <person name="Tan P."/>
            <person name="Li Q."/>
            <person name="Min J."/>
            <person name="Yang Y."/>
            <person name="Wang X."/>
            <person name="Fang X."/>
            <person name="Hall R.S."/>
            <person name="Hofmann A."/>
            <person name="Sternberg P.W."/>
            <person name="Jex A.R."/>
            <person name="Gasser R.B."/>
        </authorList>
    </citation>
    <scope>NUCLEOTIDE SEQUENCE [LARGE SCALE GENOMIC DNA]</scope>
    <source>
        <strain evidence="2">PN_DK_2014</strain>
    </source>
</reference>
<feature type="compositionally biased region" description="Basic and acidic residues" evidence="1">
    <location>
        <begin position="255"/>
        <end position="294"/>
    </location>
</feature>
<protein>
    <submittedName>
        <fullName evidence="2">Uncharacterized protein</fullName>
    </submittedName>
</protein>
<feature type="compositionally biased region" description="Basic and acidic residues" evidence="1">
    <location>
        <begin position="745"/>
        <end position="757"/>
    </location>
</feature>
<feature type="compositionally biased region" description="Basic and acidic residues" evidence="1">
    <location>
        <begin position="94"/>
        <end position="125"/>
    </location>
</feature>
<keyword evidence="3" id="KW-1185">Reference proteome</keyword>
<feature type="compositionally biased region" description="Low complexity" evidence="1">
    <location>
        <begin position="9"/>
        <end position="24"/>
    </location>
</feature>
<feature type="region of interest" description="Disordered" evidence="1">
    <location>
        <begin position="731"/>
        <end position="771"/>
    </location>
</feature>
<dbReference type="OrthoDB" id="10690133at2759"/>
<dbReference type="Proteomes" id="UP000031036">
    <property type="component" value="Unassembled WGS sequence"/>
</dbReference>
<feature type="region of interest" description="Disordered" evidence="1">
    <location>
        <begin position="1"/>
        <end position="60"/>
    </location>
</feature>
<feature type="region of interest" description="Disordered" evidence="1">
    <location>
        <begin position="87"/>
        <end position="294"/>
    </location>
</feature>
<feature type="compositionally biased region" description="Basic residues" evidence="1">
    <location>
        <begin position="126"/>
        <end position="138"/>
    </location>
</feature>
<sequence length="805" mass="88205">MSAYFNQESSRFSSFPSDSFSSPRGMTQWQNSARGGAEREFRGDVIGNYGRASSYGRGMPMEDGYGGGECRTEWGARYGAEPSRAPFYDAAEDESWRPAREEGSWRDLHRERCGDSHHSRDFYERRPRRSVSPQRRRPYGGSRGMGIGERCESFDSRYKTHAHSGVDARKAFSGGQQRTSLRSRHQTKGSPKEQKSDSMEVKQEGGVTSVTRDPKESTAKVNKSGDDAEPKKKEVAKIVEEDIEGNADSGARKIASLEKGDKWKDDKDEKRNEEKQGVEHHSEADETFGKIEVGKEEDPAKKIFIRKDFTHDDIHHFVPISMRERGFSKGSSAPHTTKQKRWIDEWKERNAALKAVADAKLSPESGALKQCISASGGGGDETKDVSADADSIGIIDPKDYIEALSNPDFDPPQPDDLAADLMPKEAEETVKGRRTLLSPPVLAERAEDKAGMGFFSVPVLAGPSMFKAQENTEPERPFKPGLLDPDFISASGGGGDETKDVSADADSIGIIDPKDYIEALSNPDFDPPQPDDLAADLMPKEAEETVKGRRTLLSPPVLAERAEDKAGMGFFSVPVLAGPSMFKAQENTEPERPFKPGLLDPPPRVERPPKPGLLDVRMDAPGLKNGPVSKSDRLVLGGTVAVAMRATVDAIADSLPQRGVLSDAVKRGVTEMLLSNDGFTAEIAKLCKEEVARMLTRGLNAGGRRTPPRPGGFAYEDSSLPFHWERDGEPCSLGSRRGQGPIDRFCGDRRGYERRPSYDGPRNGTHGPPRLPRWLVSKGNFAEDFGGVSTAVGMMTSTSSSNFTE</sequence>
<organism evidence="2 3">
    <name type="scientific">Toxocara canis</name>
    <name type="common">Canine roundworm</name>
    <dbReference type="NCBI Taxonomy" id="6265"/>
    <lineage>
        <taxon>Eukaryota</taxon>
        <taxon>Metazoa</taxon>
        <taxon>Ecdysozoa</taxon>
        <taxon>Nematoda</taxon>
        <taxon>Chromadorea</taxon>
        <taxon>Rhabditida</taxon>
        <taxon>Spirurina</taxon>
        <taxon>Ascaridomorpha</taxon>
        <taxon>Ascaridoidea</taxon>
        <taxon>Toxocaridae</taxon>
        <taxon>Toxocara</taxon>
    </lineage>
</organism>
<feature type="compositionally biased region" description="Basic and acidic residues" evidence="1">
    <location>
        <begin position="190"/>
        <end position="203"/>
    </location>
</feature>
<feature type="region of interest" description="Disordered" evidence="1">
    <location>
        <begin position="585"/>
        <end position="609"/>
    </location>
</feature>
<feature type="region of interest" description="Disordered" evidence="1">
    <location>
        <begin position="471"/>
        <end position="506"/>
    </location>
</feature>
<feature type="compositionally biased region" description="Basic and acidic residues" evidence="1">
    <location>
        <begin position="149"/>
        <end position="170"/>
    </location>
</feature>
<evidence type="ECO:0000313" key="3">
    <source>
        <dbReference type="Proteomes" id="UP000031036"/>
    </source>
</evidence>
<evidence type="ECO:0000256" key="1">
    <source>
        <dbReference type="SAM" id="MobiDB-lite"/>
    </source>
</evidence>
<comment type="caution">
    <text evidence="2">The sequence shown here is derived from an EMBL/GenBank/DDBJ whole genome shotgun (WGS) entry which is preliminary data.</text>
</comment>
<name>A0A0B2V676_TOXCA</name>
<proteinExistence type="predicted"/>
<accession>A0A0B2V676</accession>
<evidence type="ECO:0000313" key="2">
    <source>
        <dbReference type="EMBL" id="KHN76957.1"/>
    </source>
</evidence>